<comment type="caution">
    <text evidence="1">The sequence shown here is derived from an EMBL/GenBank/DDBJ whole genome shotgun (WGS) entry which is preliminary data.</text>
</comment>
<evidence type="ECO:0000313" key="1">
    <source>
        <dbReference type="EMBL" id="CAI5446924.1"/>
    </source>
</evidence>
<protein>
    <submittedName>
        <fullName evidence="1">Uncharacterized protein</fullName>
    </submittedName>
</protein>
<dbReference type="Proteomes" id="UP001152747">
    <property type="component" value="Unassembled WGS sequence"/>
</dbReference>
<organism evidence="1 2">
    <name type="scientific">Caenorhabditis angaria</name>
    <dbReference type="NCBI Taxonomy" id="860376"/>
    <lineage>
        <taxon>Eukaryota</taxon>
        <taxon>Metazoa</taxon>
        <taxon>Ecdysozoa</taxon>
        <taxon>Nematoda</taxon>
        <taxon>Chromadorea</taxon>
        <taxon>Rhabditida</taxon>
        <taxon>Rhabditina</taxon>
        <taxon>Rhabditomorpha</taxon>
        <taxon>Rhabditoidea</taxon>
        <taxon>Rhabditidae</taxon>
        <taxon>Peloderinae</taxon>
        <taxon>Caenorhabditis</taxon>
    </lineage>
</organism>
<dbReference type="AlphaFoldDB" id="A0A9P1IK49"/>
<evidence type="ECO:0000313" key="2">
    <source>
        <dbReference type="Proteomes" id="UP001152747"/>
    </source>
</evidence>
<accession>A0A9P1IK49</accession>
<reference evidence="1" key="1">
    <citation type="submission" date="2022-11" db="EMBL/GenBank/DDBJ databases">
        <authorList>
            <person name="Kikuchi T."/>
        </authorList>
    </citation>
    <scope>NUCLEOTIDE SEQUENCE</scope>
    <source>
        <strain evidence="1">PS1010</strain>
    </source>
</reference>
<name>A0A9P1IK49_9PELO</name>
<keyword evidence="2" id="KW-1185">Reference proteome</keyword>
<dbReference type="EMBL" id="CANHGI010000004">
    <property type="protein sequence ID" value="CAI5446924.1"/>
    <property type="molecule type" value="Genomic_DNA"/>
</dbReference>
<sequence length="82" mass="9928">MDLSTFFFKNFKKLLENRRIVFQFLVRCDEISENVELFDFGCKNRFGNPLNSKNGQVRDQLVLDRFCLKIEKNSREKLKFDR</sequence>
<gene>
    <name evidence="1" type="ORF">CAMP_LOCUS9561</name>
</gene>
<proteinExistence type="predicted"/>